<feature type="transmembrane region" description="Helical" evidence="9">
    <location>
        <begin position="93"/>
        <end position="114"/>
    </location>
</feature>
<dbReference type="InterPro" id="IPR005829">
    <property type="entry name" value="Sugar_transporter_CS"/>
</dbReference>
<keyword evidence="3 8" id="KW-0813">Transport</keyword>
<dbReference type="PANTHER" id="PTHR48022:SF81">
    <property type="entry name" value="MAJOR FACILITATOR SUPERFAMILY (MFS) PROFILE DOMAIN-CONTAINING PROTEIN"/>
    <property type="match status" value="1"/>
</dbReference>
<comment type="caution">
    <text evidence="11">The sequence shown here is derived from an EMBL/GenBank/DDBJ whole genome shotgun (WGS) entry which is preliminary data.</text>
</comment>
<evidence type="ECO:0000256" key="4">
    <source>
        <dbReference type="ARBA" id="ARBA00022692"/>
    </source>
</evidence>
<keyword evidence="4 9" id="KW-0812">Transmembrane</keyword>
<evidence type="ECO:0000256" key="8">
    <source>
        <dbReference type="RuleBase" id="RU003346"/>
    </source>
</evidence>
<dbReference type="GO" id="GO:0005351">
    <property type="term" value="F:carbohydrate:proton symporter activity"/>
    <property type="evidence" value="ECO:0007669"/>
    <property type="project" value="TreeGrafter"/>
</dbReference>
<dbReference type="Gene3D" id="1.20.1250.20">
    <property type="entry name" value="MFS general substrate transporter like domains"/>
    <property type="match status" value="1"/>
</dbReference>
<feature type="transmembrane region" description="Helical" evidence="9">
    <location>
        <begin position="382"/>
        <end position="406"/>
    </location>
</feature>
<reference evidence="11 12" key="1">
    <citation type="journal article" name="Sci. Rep.">
        <title>Telomere-to-telomere assembled and centromere annotated genomes of the two main subspecies of the button mushroom Agaricus bisporus reveal especially polymorphic chromosome ends.</title>
        <authorList>
            <person name="Sonnenberg A.S.M."/>
            <person name="Sedaghat-Telgerd N."/>
            <person name="Lavrijssen B."/>
            <person name="Ohm R.A."/>
            <person name="Hendrickx P.M."/>
            <person name="Scholtmeijer K."/>
            <person name="Baars J.J.P."/>
            <person name="van Peer A."/>
        </authorList>
    </citation>
    <scope>NUCLEOTIDE SEQUENCE [LARGE SCALE GENOMIC DNA]</scope>
    <source>
        <strain evidence="11 12">H119_p4</strain>
    </source>
</reference>
<gene>
    <name evidence="11" type="ORF">Agabi119p4_5915</name>
</gene>
<dbReference type="GO" id="GO:0016020">
    <property type="term" value="C:membrane"/>
    <property type="evidence" value="ECO:0007669"/>
    <property type="project" value="UniProtKB-SubCell"/>
</dbReference>
<evidence type="ECO:0000256" key="7">
    <source>
        <dbReference type="ARBA" id="ARBA00049119"/>
    </source>
</evidence>
<evidence type="ECO:0000256" key="6">
    <source>
        <dbReference type="ARBA" id="ARBA00023136"/>
    </source>
</evidence>
<dbReference type="PROSITE" id="PS50850">
    <property type="entry name" value="MFS"/>
    <property type="match status" value="1"/>
</dbReference>
<feature type="transmembrane region" description="Helical" evidence="9">
    <location>
        <begin position="12"/>
        <end position="32"/>
    </location>
</feature>
<dbReference type="PANTHER" id="PTHR48022">
    <property type="entry name" value="PLASTIDIC GLUCOSE TRANSPORTER 4"/>
    <property type="match status" value="1"/>
</dbReference>
<comment type="catalytic activity">
    <reaction evidence="7">
        <text>myo-inositol(out) + H(+)(out) = myo-inositol(in) + H(+)(in)</text>
        <dbReference type="Rhea" id="RHEA:60364"/>
        <dbReference type="ChEBI" id="CHEBI:15378"/>
        <dbReference type="ChEBI" id="CHEBI:17268"/>
    </reaction>
</comment>
<organism evidence="11 12">
    <name type="scientific">Agaricus bisporus var. burnettii</name>
    <dbReference type="NCBI Taxonomy" id="192524"/>
    <lineage>
        <taxon>Eukaryota</taxon>
        <taxon>Fungi</taxon>
        <taxon>Dikarya</taxon>
        <taxon>Basidiomycota</taxon>
        <taxon>Agaricomycotina</taxon>
        <taxon>Agaricomycetes</taxon>
        <taxon>Agaricomycetidae</taxon>
        <taxon>Agaricales</taxon>
        <taxon>Agaricineae</taxon>
        <taxon>Agaricaceae</taxon>
        <taxon>Agaricus</taxon>
    </lineage>
</organism>
<dbReference type="InterPro" id="IPR005828">
    <property type="entry name" value="MFS_sugar_transport-like"/>
</dbReference>
<evidence type="ECO:0000256" key="5">
    <source>
        <dbReference type="ARBA" id="ARBA00022989"/>
    </source>
</evidence>
<comment type="similarity">
    <text evidence="2 8">Belongs to the major facilitator superfamily. Sugar transporter (TC 2.A.1.1) family.</text>
</comment>
<dbReference type="Pfam" id="PF00083">
    <property type="entry name" value="Sugar_tr"/>
    <property type="match status" value="1"/>
</dbReference>
<sequence>MTPGQHIKEVSGYNYAYVLTASACLGSVFYGWDLGLIGGVLALGSFQEYFGIDMKDVGKKAILLGNIASILQAGCFFGALGTGYLSSRFGRRLCLIASGILYITGGLLQCTVGLGPSHAAALHVFYIGRSISGIGVGMMSTLVPLYISECVPRTIRGRCTGALQFSNNVGLMLSCWVNYSISKNVPYGEKQWRIPLTIQMIPGLLFIMAMIFQPESPRWLVEHGKHKEAATVLARTSGKDVDHLTVVQTLEEIKQEFAGKKQSSFLRHIRQMGESKAVALRCFIPPLVLCFQQWTGTNAINLYGPDIFHNLGIRDTNAVFFAIGVYGVVRVVSVALALTFTVERFGRKRCLFFGGIGQGLTMFWLGGYGATHQDGTVSPASYVSIVALYLYGVIFSMGWGPIPWVVAGEVAPNHVRSFALSIAVGTHWLFGFVILKVTPIMLDRIKYGTFLFFGSFCMVVATWAYFCLPETSGFALEDIKYLFERDVIVRSLQDAPGGKMFLGGRRVESVALLKEKWGGIDTTNIGRITIRLISDSLDQIRKSLSSGWHWLSTVVMLPVRKICNRSCGFVDSHSRLNFVVR</sequence>
<evidence type="ECO:0000256" key="3">
    <source>
        <dbReference type="ARBA" id="ARBA00022448"/>
    </source>
</evidence>
<dbReference type="EMBL" id="JABXXO010000008">
    <property type="protein sequence ID" value="KAF7771604.1"/>
    <property type="molecule type" value="Genomic_DNA"/>
</dbReference>
<comment type="subcellular location">
    <subcellularLocation>
        <location evidence="1">Membrane</location>
        <topology evidence="1">Multi-pass membrane protein</topology>
    </subcellularLocation>
</comment>
<evidence type="ECO:0000259" key="10">
    <source>
        <dbReference type="PROSITE" id="PS50850"/>
    </source>
</evidence>
<dbReference type="InterPro" id="IPR036259">
    <property type="entry name" value="MFS_trans_sf"/>
</dbReference>
<dbReference type="SUPFAM" id="SSF103473">
    <property type="entry name" value="MFS general substrate transporter"/>
    <property type="match status" value="1"/>
</dbReference>
<dbReference type="InterPro" id="IPR003663">
    <property type="entry name" value="Sugar/inositol_transpt"/>
</dbReference>
<dbReference type="NCBIfam" id="TIGR00879">
    <property type="entry name" value="SP"/>
    <property type="match status" value="1"/>
</dbReference>
<keyword evidence="6 9" id="KW-0472">Membrane</keyword>
<feature type="transmembrane region" description="Helical" evidence="9">
    <location>
        <begin position="418"/>
        <end position="435"/>
    </location>
</feature>
<dbReference type="AlphaFoldDB" id="A0A8H7F0V7"/>
<feature type="transmembrane region" description="Helical" evidence="9">
    <location>
        <begin position="126"/>
        <end position="147"/>
    </location>
</feature>
<dbReference type="InterPro" id="IPR050360">
    <property type="entry name" value="MFS_Sugar_Transporters"/>
</dbReference>
<feature type="transmembrane region" description="Helical" evidence="9">
    <location>
        <begin position="447"/>
        <end position="468"/>
    </location>
</feature>
<feature type="transmembrane region" description="Helical" evidence="9">
    <location>
        <begin position="61"/>
        <end position="81"/>
    </location>
</feature>
<evidence type="ECO:0000256" key="9">
    <source>
        <dbReference type="SAM" id="Phobius"/>
    </source>
</evidence>
<dbReference type="InterPro" id="IPR020846">
    <property type="entry name" value="MFS_dom"/>
</dbReference>
<dbReference type="Proteomes" id="UP000629468">
    <property type="component" value="Unassembled WGS sequence"/>
</dbReference>
<feature type="transmembrane region" description="Helical" evidence="9">
    <location>
        <begin position="350"/>
        <end position="370"/>
    </location>
</feature>
<dbReference type="PROSITE" id="PS00217">
    <property type="entry name" value="SUGAR_TRANSPORT_2"/>
    <property type="match status" value="1"/>
</dbReference>
<protein>
    <recommendedName>
        <fullName evidence="10">Major facilitator superfamily (MFS) profile domain-containing protein</fullName>
    </recommendedName>
</protein>
<keyword evidence="5 9" id="KW-1133">Transmembrane helix</keyword>
<evidence type="ECO:0000256" key="1">
    <source>
        <dbReference type="ARBA" id="ARBA00004141"/>
    </source>
</evidence>
<proteinExistence type="inferred from homology"/>
<dbReference type="PRINTS" id="PR00171">
    <property type="entry name" value="SUGRTRNSPORT"/>
</dbReference>
<name>A0A8H7F0V7_AGABI</name>
<evidence type="ECO:0000256" key="2">
    <source>
        <dbReference type="ARBA" id="ARBA00010992"/>
    </source>
</evidence>
<feature type="domain" description="Major facilitator superfamily (MFS) profile" evidence="10">
    <location>
        <begin position="19"/>
        <end position="472"/>
    </location>
</feature>
<dbReference type="FunFam" id="1.20.1250.20:FF:000134">
    <property type="entry name" value="MFS sugar transporter protein"/>
    <property type="match status" value="1"/>
</dbReference>
<evidence type="ECO:0000313" key="12">
    <source>
        <dbReference type="Proteomes" id="UP000629468"/>
    </source>
</evidence>
<feature type="transmembrane region" description="Helical" evidence="9">
    <location>
        <begin position="318"/>
        <end position="338"/>
    </location>
</feature>
<accession>A0A8H7F0V7</accession>
<evidence type="ECO:0000313" key="11">
    <source>
        <dbReference type="EMBL" id="KAF7771604.1"/>
    </source>
</evidence>